<dbReference type="CDD" id="cd02666">
    <property type="entry name" value="Peptidase_C19J"/>
    <property type="match status" value="1"/>
</dbReference>
<reference evidence="9" key="1">
    <citation type="submission" date="2021-06" db="EMBL/GenBank/DDBJ databases">
        <authorList>
            <person name="Kallberg Y."/>
            <person name="Tangrot J."/>
            <person name="Rosling A."/>
        </authorList>
    </citation>
    <scope>NUCLEOTIDE SEQUENCE</scope>
    <source>
        <strain evidence="9">CL551</strain>
    </source>
</reference>
<comment type="similarity">
    <text evidence="6">Belongs to the peptidase C19 family.</text>
</comment>
<dbReference type="GO" id="GO:0004843">
    <property type="term" value="F:cysteine-type deubiquitinase activity"/>
    <property type="evidence" value="ECO:0007669"/>
    <property type="project" value="UniProtKB-UniRule"/>
</dbReference>
<keyword evidence="2 6" id="KW-0645">Protease</keyword>
<keyword evidence="10" id="KW-1185">Reference proteome</keyword>
<dbReference type="Pfam" id="PF00443">
    <property type="entry name" value="UCH"/>
    <property type="match status" value="1"/>
</dbReference>
<dbReference type="InterPro" id="IPR018200">
    <property type="entry name" value="USP_CS"/>
</dbReference>
<evidence type="ECO:0000256" key="3">
    <source>
        <dbReference type="ARBA" id="ARBA00022786"/>
    </source>
</evidence>
<dbReference type="InterPro" id="IPR028889">
    <property type="entry name" value="USP"/>
</dbReference>
<evidence type="ECO:0000256" key="6">
    <source>
        <dbReference type="RuleBase" id="RU366025"/>
    </source>
</evidence>
<comment type="catalytic activity">
    <reaction evidence="1 6">
        <text>Thiol-dependent hydrolysis of ester, thioester, amide, peptide and isopeptide bonds formed by the C-terminal Gly of ubiquitin (a 76-residue protein attached to proteins as an intracellular targeting signal).</text>
        <dbReference type="EC" id="3.4.19.12"/>
    </reaction>
</comment>
<gene>
    <name evidence="9" type="ORF">AMORRO_LOCUS6377</name>
</gene>
<dbReference type="AlphaFoldDB" id="A0A9N9G0I2"/>
<dbReference type="PANTHER" id="PTHR43982">
    <property type="entry name" value="UBIQUITIN CARBOXYL-TERMINAL HYDROLASE"/>
    <property type="match status" value="1"/>
</dbReference>
<organism evidence="9 10">
    <name type="scientific">Acaulospora morrowiae</name>
    <dbReference type="NCBI Taxonomy" id="94023"/>
    <lineage>
        <taxon>Eukaryota</taxon>
        <taxon>Fungi</taxon>
        <taxon>Fungi incertae sedis</taxon>
        <taxon>Mucoromycota</taxon>
        <taxon>Glomeromycotina</taxon>
        <taxon>Glomeromycetes</taxon>
        <taxon>Diversisporales</taxon>
        <taxon>Acaulosporaceae</taxon>
        <taxon>Acaulospora</taxon>
    </lineage>
</organism>
<dbReference type="PROSITE" id="PS50235">
    <property type="entry name" value="USP_3"/>
    <property type="match status" value="1"/>
</dbReference>
<evidence type="ECO:0000259" key="8">
    <source>
        <dbReference type="PROSITE" id="PS50235"/>
    </source>
</evidence>
<dbReference type="Proteomes" id="UP000789342">
    <property type="component" value="Unassembled WGS sequence"/>
</dbReference>
<evidence type="ECO:0000256" key="2">
    <source>
        <dbReference type="ARBA" id="ARBA00022670"/>
    </source>
</evidence>
<keyword evidence="7" id="KW-0175">Coiled coil</keyword>
<evidence type="ECO:0000256" key="7">
    <source>
        <dbReference type="SAM" id="Coils"/>
    </source>
</evidence>
<dbReference type="InterPro" id="IPR001394">
    <property type="entry name" value="Peptidase_C19_UCH"/>
</dbReference>
<dbReference type="PROSITE" id="PS00972">
    <property type="entry name" value="USP_1"/>
    <property type="match status" value="1"/>
</dbReference>
<dbReference type="InterPro" id="IPR025305">
    <property type="entry name" value="UCH_repeat_domain"/>
</dbReference>
<dbReference type="PANTHER" id="PTHR43982:SF6">
    <property type="entry name" value="UBIQUITIN CARBOXYL-TERMINAL HYDROLASE 2-RELATED"/>
    <property type="match status" value="1"/>
</dbReference>
<dbReference type="Gene3D" id="3.90.70.10">
    <property type="entry name" value="Cysteine proteinases"/>
    <property type="match status" value="1"/>
</dbReference>
<dbReference type="GO" id="GO:0043161">
    <property type="term" value="P:proteasome-mediated ubiquitin-dependent protein catabolic process"/>
    <property type="evidence" value="ECO:0007669"/>
    <property type="project" value="InterPro"/>
</dbReference>
<sequence length="951" mass="108826">MAIQQDSKPALPPRPTEFSGCAKTPPAWLVALTRHSTAEKNHVHDFYLCRVFGDEVVTGIICKTCHKRFMLTTSVGAFNEMNVEPRMCILNHKNSLHHFHTEEATELRIYSRCCICDLSVFVEISNPILGTWIFNEMSRTRSLNRNGGSTHYPETIRCLSEIVKNYLDEGGQPLNIDGNSFKQRIGYDEASRAFFQALGYTLGYEEIRRFHPPPSSDETRTKFKYVLEELDMKILELNEMTSNSDIDERPWGKLNSVLGTEYKKHHATRNYGRPFDPSSPVKSASSILGCLSDMDDDILVWAYELAIKENPEKTPVYLQAVFDLTRERKSELLEDHFTMEISMGKFRVNAVNDAYHEMRASSEVSDETLIEAYRRYILDDPLRVGVLRDALNTIGKSRNSSAIENFLSGESYHTNSYNYFSNMPVGLDNIGNTCYLNSLLQYYFTIRNLREAVFASDSVSINGIDQWESITIGGRKVSKAEVERAQKFVTLLRHLFDELMRSSRSSITPDSDLAYLALVNAKNDEEQTNDSSRSPMDTTANSVDMLVDDLSPGPSSTRNNQLTLLDSSEFNNNNIVNDSIISGIAPHGTSFGNDTFYQMGDTFMNQENDYKGKGKENSPFDVQMHGAESFNDTKEDKLKKVSGMLFGKQQDVTECMDNVMFQLEAALKSTIDSDKQDVVKSLFYGSSRQILRYKEPNTVVAEGRDLYDGLDVYFDTSTVDFNGTQAEREVTLVTAPPILQIQVQRVQFDRSTSNIYKSNAYLRFEEVIYLDRYLDRNRGFLRERIAEARSWKQEIDSLQEELKEISCDKKSSLSTIDLLRSTAEFVQNMRDDDPEFLSDDKFDLNLSEVRREGERVTSMISDSECRIGLLRSKLEQQYVDLKQCEYRLHAVFIHSGQATFGHYWIYIYDFDKDRWLKYNDSYVTEVDKTEVFADTTGSSANPYCMVYVRAQ</sequence>
<keyword evidence="4 6" id="KW-0378">Hydrolase</keyword>
<evidence type="ECO:0000256" key="4">
    <source>
        <dbReference type="ARBA" id="ARBA00022801"/>
    </source>
</evidence>
<feature type="non-terminal residue" evidence="9">
    <location>
        <position position="951"/>
    </location>
</feature>
<keyword evidence="5 6" id="KW-0788">Thiol protease</keyword>
<dbReference type="EMBL" id="CAJVPV010004218">
    <property type="protein sequence ID" value="CAG8569018.1"/>
    <property type="molecule type" value="Genomic_DNA"/>
</dbReference>
<name>A0A9N9G0I2_9GLOM</name>
<dbReference type="InterPro" id="IPR044635">
    <property type="entry name" value="UBP14-like"/>
</dbReference>
<dbReference type="PROSITE" id="PS00973">
    <property type="entry name" value="USP_2"/>
    <property type="match status" value="1"/>
</dbReference>
<evidence type="ECO:0000256" key="5">
    <source>
        <dbReference type="ARBA" id="ARBA00022807"/>
    </source>
</evidence>
<evidence type="ECO:0000256" key="1">
    <source>
        <dbReference type="ARBA" id="ARBA00000707"/>
    </source>
</evidence>
<dbReference type="OrthoDB" id="2420415at2759"/>
<dbReference type="SUPFAM" id="SSF54001">
    <property type="entry name" value="Cysteine proteinases"/>
    <property type="match status" value="1"/>
</dbReference>
<protein>
    <recommendedName>
        <fullName evidence="6">Ubiquitin carboxyl-terminal hydrolase</fullName>
        <ecNumber evidence="6">3.4.19.12</ecNumber>
    </recommendedName>
</protein>
<feature type="domain" description="USP" evidence="8">
    <location>
        <begin position="425"/>
        <end position="950"/>
    </location>
</feature>
<dbReference type="GO" id="GO:0061136">
    <property type="term" value="P:regulation of proteasomal protein catabolic process"/>
    <property type="evidence" value="ECO:0007669"/>
    <property type="project" value="TreeGrafter"/>
</dbReference>
<keyword evidence="3 6" id="KW-0833">Ubl conjugation pathway</keyword>
<dbReference type="InterPro" id="IPR038765">
    <property type="entry name" value="Papain-like_cys_pep_sf"/>
</dbReference>
<dbReference type="GO" id="GO:0070628">
    <property type="term" value="F:proteasome binding"/>
    <property type="evidence" value="ECO:0007669"/>
    <property type="project" value="TreeGrafter"/>
</dbReference>
<evidence type="ECO:0000313" key="10">
    <source>
        <dbReference type="Proteomes" id="UP000789342"/>
    </source>
</evidence>
<proteinExistence type="inferred from homology"/>
<accession>A0A9N9G0I2</accession>
<dbReference type="GO" id="GO:0016579">
    <property type="term" value="P:protein deubiquitination"/>
    <property type="evidence" value="ECO:0007669"/>
    <property type="project" value="InterPro"/>
</dbReference>
<dbReference type="Pfam" id="PF13446">
    <property type="entry name" value="RPT"/>
    <property type="match status" value="2"/>
</dbReference>
<dbReference type="EC" id="3.4.19.12" evidence="6"/>
<evidence type="ECO:0000313" key="9">
    <source>
        <dbReference type="EMBL" id="CAG8569018.1"/>
    </source>
</evidence>
<feature type="coiled-coil region" evidence="7">
    <location>
        <begin position="781"/>
        <end position="808"/>
    </location>
</feature>
<comment type="caution">
    <text evidence="9">The sequence shown here is derived from an EMBL/GenBank/DDBJ whole genome shotgun (WGS) entry which is preliminary data.</text>
</comment>